<feature type="region of interest" description="Disordered" evidence="1">
    <location>
        <begin position="529"/>
        <end position="559"/>
    </location>
</feature>
<feature type="compositionally biased region" description="Basic and acidic residues" evidence="1">
    <location>
        <begin position="132"/>
        <end position="144"/>
    </location>
</feature>
<protein>
    <recommendedName>
        <fullName evidence="4">DUF1547 domain-containing protein</fullName>
    </recommendedName>
</protein>
<feature type="region of interest" description="Disordered" evidence="1">
    <location>
        <begin position="791"/>
        <end position="952"/>
    </location>
</feature>
<name>A0A2R8FBG6_9CHLA</name>
<dbReference type="KEGG" id="csee:C10C_0530"/>
<feature type="compositionally biased region" description="Polar residues" evidence="1">
    <location>
        <begin position="334"/>
        <end position="344"/>
    </location>
</feature>
<dbReference type="AlphaFoldDB" id="A0A2R8FBG6"/>
<evidence type="ECO:0008006" key="4">
    <source>
        <dbReference type="Google" id="ProtNLM"/>
    </source>
</evidence>
<feature type="region of interest" description="Disordered" evidence="1">
    <location>
        <begin position="329"/>
        <end position="365"/>
    </location>
</feature>
<gene>
    <name evidence="2" type="ORF">C10C_0530</name>
</gene>
<feature type="compositionally biased region" description="Polar residues" evidence="1">
    <location>
        <begin position="691"/>
        <end position="709"/>
    </location>
</feature>
<evidence type="ECO:0000256" key="1">
    <source>
        <dbReference type="SAM" id="MobiDB-lite"/>
    </source>
</evidence>
<dbReference type="OrthoDB" id="16908at2"/>
<feature type="region of interest" description="Disordered" evidence="1">
    <location>
        <begin position="103"/>
        <end position="164"/>
    </location>
</feature>
<dbReference type="NCBIfam" id="NF033567">
    <property type="entry name" value="act_recrut_TARP"/>
    <property type="match status" value="1"/>
</dbReference>
<accession>A0A2R8FBG6</accession>
<dbReference type="Proteomes" id="UP000244926">
    <property type="component" value="Chromosome I"/>
</dbReference>
<feature type="compositionally biased region" description="Low complexity" evidence="1">
    <location>
        <begin position="388"/>
        <end position="406"/>
    </location>
</feature>
<reference evidence="3" key="1">
    <citation type="submission" date="2017-11" db="EMBL/GenBank/DDBJ databases">
        <authorList>
            <person name="Seth-Smith MB H."/>
        </authorList>
    </citation>
    <scope>NUCLEOTIDE SEQUENCE [LARGE SCALE GENOMIC DNA]</scope>
</reference>
<dbReference type="RefSeq" id="WP_108896642.1">
    <property type="nucleotide sequence ID" value="NZ_LT993738.1"/>
</dbReference>
<feature type="compositionally biased region" description="Polar residues" evidence="1">
    <location>
        <begin position="543"/>
        <end position="557"/>
    </location>
</feature>
<feature type="compositionally biased region" description="Low complexity" evidence="1">
    <location>
        <begin position="1026"/>
        <end position="1053"/>
    </location>
</feature>
<dbReference type="EMBL" id="LT993738">
    <property type="protein sequence ID" value="SPN73691.1"/>
    <property type="molecule type" value="Genomic_DNA"/>
</dbReference>
<evidence type="ECO:0000313" key="2">
    <source>
        <dbReference type="EMBL" id="SPN73691.1"/>
    </source>
</evidence>
<organism evidence="2 3">
    <name type="scientific">Chlamydia serpentis</name>
    <dbReference type="NCBI Taxonomy" id="1967782"/>
    <lineage>
        <taxon>Bacteria</taxon>
        <taxon>Pseudomonadati</taxon>
        <taxon>Chlamydiota</taxon>
        <taxon>Chlamydiia</taxon>
        <taxon>Chlamydiales</taxon>
        <taxon>Chlamydiaceae</taxon>
        <taxon>Chlamydia/Chlamydophila group</taxon>
        <taxon>Chlamydia</taxon>
    </lineage>
</organism>
<proteinExistence type="predicted"/>
<feature type="compositionally biased region" description="Basic and acidic residues" evidence="1">
    <location>
        <begin position="416"/>
        <end position="427"/>
    </location>
</feature>
<feature type="compositionally biased region" description="Low complexity" evidence="1">
    <location>
        <begin position="345"/>
        <end position="356"/>
    </location>
</feature>
<evidence type="ECO:0000313" key="3">
    <source>
        <dbReference type="Proteomes" id="UP000244926"/>
    </source>
</evidence>
<feature type="region of interest" description="Disordered" evidence="1">
    <location>
        <begin position="639"/>
        <end position="666"/>
    </location>
</feature>
<sequence length="1053" mass="108123">MASPINQPTTTTQVTQTGTTVTTTTTGIFGDHTVTTTGSGQTESVAQTTQLLANQDIQDIADYDTSAVNFTAERNFSITSPSTGDAGPTAQAAHSAGMFALHGGRRPSVISSSDSSDTSSVSGSTGSSDLGDLEHLAGSERSEGAEGPEGPGGLPENAIPEYDPTDKTSILQFLQNPAVQQKMQTKGGHYVFVDEARSSFIFVRNGDWKTAESIKVTNAKTKENLTKPADLEMCVAKFCVGYENIHADWTNRVQPTIAERAGVSGGDYNHLMLSMKFKTAVVYGPWNAKESSSGYTPSAWRRGAEVKAGPIWDDVGPLKGINWKATPSPDFSFLNETQGTRPSTSSQGSGPTAAPSGGSGTPTVKVDLGGINVNLGGFNLGGITTNVTTGASPSPSTSSTTQGTSTEDMNVSHQETNTDDKTVRTESRGSGSTISEDTIHYADVGPGVDNESPPTVPAPPGPPPNISGTRLLNISNQQLASVLSNVRKHLNVAYNTDGRPVTNLNQNLGQVIRNTENGENIPTVVLPGINDGPGDGVSGSEVGATSSLRGGAASNSIRGAVPGGDSNVVDNRGLLARVREHLNDVYPAGSQNPVSTPLNNGVTLGSIIKGESSSDNIMHPYKPETVAFSVAKRVFQNASQSSISSNSATANTSSSSQKSENAASSNKEIKVVAEDGSVHFAKRVDIDGERSNGSPRTSPRSTTMNLSQNSDDLRSLLQKIRTHLDNSYEGDNPLHTGGGHIRDIIQGKNPSTSSPKSIQATLAKIIPIVQQSSSTPIIQQSQQATIIPAKATTSTGTGSGSVSTQSTGVGTETKATASTGTGSGNVSTQSTGVGTETKATTSTGTGSGSVSTQSTGVGTETKATTSTGTGSGSVSTQSTGVGTETKATTSTGTGSGSVSTQSTGVGTETKATTSTGTGSGSVSTQSTGVGTETKATASISTQTPEAPLPSGTKQVATISMVRNAAGRCLVVQQGARSQTFAIPLESNRNPGPQLWAAARQVAMNMSEVLNQATGETPTSPRPSPGSSPTRSPRSSRSPSPQQQSSSRGRITRS</sequence>
<feature type="region of interest" description="Disordered" evidence="1">
    <location>
        <begin position="682"/>
        <end position="709"/>
    </location>
</feature>
<feature type="region of interest" description="Disordered" evidence="1">
    <location>
        <begin position="386"/>
        <end position="462"/>
    </location>
</feature>
<feature type="compositionally biased region" description="Low complexity" evidence="1">
    <location>
        <begin position="791"/>
        <end position="933"/>
    </location>
</feature>
<feature type="compositionally biased region" description="Low complexity" evidence="1">
    <location>
        <begin position="108"/>
        <end position="128"/>
    </location>
</feature>
<feature type="compositionally biased region" description="Polar residues" evidence="1">
    <location>
        <begin position="934"/>
        <end position="944"/>
    </location>
</feature>
<feature type="region of interest" description="Disordered" evidence="1">
    <location>
        <begin position="1008"/>
        <end position="1053"/>
    </location>
</feature>
<keyword evidence="3" id="KW-1185">Reference proteome</keyword>
<feature type="region of interest" description="Disordered" evidence="1">
    <location>
        <begin position="726"/>
        <end position="756"/>
    </location>
</feature>